<dbReference type="PIRSF" id="PIRSF028561">
    <property type="entry name" value="Ac_Trasf"/>
    <property type="match status" value="1"/>
</dbReference>
<comment type="caution">
    <text evidence="7">The sequence shown here is derived from an EMBL/GenBank/DDBJ whole genome shotgun (WGS) entry which is preliminary data.</text>
</comment>
<dbReference type="RefSeq" id="WP_182584418.1">
    <property type="nucleotide sequence ID" value="NZ_JABVCQ010000026.1"/>
</dbReference>
<comment type="subcellular location">
    <subcellularLocation>
        <location evidence="1">Cell inner membrane</location>
    </subcellularLocation>
</comment>
<proteinExistence type="predicted"/>
<gene>
    <name evidence="7" type="ORF">HUK38_11185</name>
</gene>
<dbReference type="GO" id="GO:0009247">
    <property type="term" value="P:glycolipid biosynthetic process"/>
    <property type="evidence" value="ECO:0007669"/>
    <property type="project" value="UniProtKB-ARBA"/>
</dbReference>
<keyword evidence="3" id="KW-0997">Cell inner membrane</keyword>
<evidence type="ECO:0000313" key="8">
    <source>
        <dbReference type="Proteomes" id="UP000548632"/>
    </source>
</evidence>
<evidence type="ECO:0000256" key="6">
    <source>
        <dbReference type="ARBA" id="ARBA00023315"/>
    </source>
</evidence>
<dbReference type="Proteomes" id="UP000548632">
    <property type="component" value="Unassembled WGS sequence"/>
</dbReference>
<dbReference type="InterPro" id="IPR004960">
    <property type="entry name" value="LipA_acyltrans"/>
</dbReference>
<evidence type="ECO:0000256" key="5">
    <source>
        <dbReference type="ARBA" id="ARBA00023136"/>
    </source>
</evidence>
<accession>A0A839HIY6</accession>
<dbReference type="InterPro" id="IPR014548">
    <property type="entry name" value="Ac_Trasf"/>
</dbReference>
<keyword evidence="4 7" id="KW-0808">Transferase</keyword>
<keyword evidence="2" id="KW-1003">Cell membrane</keyword>
<keyword evidence="8" id="KW-1185">Reference proteome</keyword>
<dbReference type="GO" id="GO:0005886">
    <property type="term" value="C:plasma membrane"/>
    <property type="evidence" value="ECO:0007669"/>
    <property type="project" value="UniProtKB-SubCell"/>
</dbReference>
<dbReference type="PANTHER" id="PTHR30606">
    <property type="entry name" value="LIPID A BIOSYNTHESIS LAUROYL ACYLTRANSFERASE"/>
    <property type="match status" value="1"/>
</dbReference>
<evidence type="ECO:0000256" key="4">
    <source>
        <dbReference type="ARBA" id="ARBA00022679"/>
    </source>
</evidence>
<dbReference type="CDD" id="cd07984">
    <property type="entry name" value="LPLAT_LABLAT-like"/>
    <property type="match status" value="1"/>
</dbReference>
<reference evidence="7 8" key="1">
    <citation type="journal article" date="2020" name="Arch. Microbiol.">
        <title>The genome sequence of the giant phototrophic gammaproteobacterium Thiospirillum jenense gives insight into its physiological properties and phylogenetic relationships.</title>
        <authorList>
            <person name="Imhoff J.F."/>
            <person name="Meyer T.E."/>
            <person name="Kyndt J.A."/>
        </authorList>
    </citation>
    <scope>NUCLEOTIDE SEQUENCE [LARGE SCALE GENOMIC DNA]</scope>
    <source>
        <strain evidence="7 8">DSM 216</strain>
    </source>
</reference>
<dbReference type="AlphaFoldDB" id="A0A839HIY6"/>
<evidence type="ECO:0000313" key="7">
    <source>
        <dbReference type="EMBL" id="MBB1126787.1"/>
    </source>
</evidence>
<dbReference type="PANTHER" id="PTHR30606:SF9">
    <property type="entry name" value="LIPID A BIOSYNTHESIS LAUROYLTRANSFERASE"/>
    <property type="match status" value="1"/>
</dbReference>
<dbReference type="EMBL" id="JABVCQ010000026">
    <property type="protein sequence ID" value="MBB1126787.1"/>
    <property type="molecule type" value="Genomic_DNA"/>
</dbReference>
<sequence length="294" mass="33389">MNNWTSQHERGSSAMIWLIRWIALHLGRRIARLLLYPITLYFLIKARPQRQASRQFLTRVFERPASLFEVAQHFHCFAATILDRVFLLGGRYELFDIRLHNPQCILDRLASGQGFLLFGSHLGSFEVLRGIGLDQAQLPLKVLMYPLHNAVLTQLLDALNPQFRASVISLAAPQPLLAVKEHLDAQGVVGLLADRARPGEAVIYCELLGQMAAFPAGPFNLAAVTGAPIILVFGLYRGGARYDVHFEVLTERVAIARAQRAAQVQQWARRYAERLAYYTRAAPLNWFNFYDFWM</sequence>
<organism evidence="7 8">
    <name type="scientific">Thiospirillum jenense</name>
    <dbReference type="NCBI Taxonomy" id="1653858"/>
    <lineage>
        <taxon>Bacteria</taxon>
        <taxon>Pseudomonadati</taxon>
        <taxon>Pseudomonadota</taxon>
        <taxon>Gammaproteobacteria</taxon>
        <taxon>Chromatiales</taxon>
        <taxon>Chromatiaceae</taxon>
        <taxon>Thiospirillum</taxon>
    </lineage>
</organism>
<protein>
    <submittedName>
        <fullName evidence="7">Lipid A biosynthesis acyltransferase</fullName>
    </submittedName>
</protein>
<evidence type="ECO:0000256" key="3">
    <source>
        <dbReference type="ARBA" id="ARBA00022519"/>
    </source>
</evidence>
<name>A0A839HIY6_9GAMM</name>
<dbReference type="Pfam" id="PF03279">
    <property type="entry name" value="Lip_A_acyltrans"/>
    <property type="match status" value="1"/>
</dbReference>
<keyword evidence="6 7" id="KW-0012">Acyltransferase</keyword>
<evidence type="ECO:0000256" key="2">
    <source>
        <dbReference type="ARBA" id="ARBA00022475"/>
    </source>
</evidence>
<dbReference type="GO" id="GO:0016746">
    <property type="term" value="F:acyltransferase activity"/>
    <property type="evidence" value="ECO:0007669"/>
    <property type="project" value="UniProtKB-KW"/>
</dbReference>
<keyword evidence="5" id="KW-0472">Membrane</keyword>
<evidence type="ECO:0000256" key="1">
    <source>
        <dbReference type="ARBA" id="ARBA00004533"/>
    </source>
</evidence>